<dbReference type="AlphaFoldDB" id="A0A1D1VQL4"/>
<name>A0A1D1VQL4_RAMVA</name>
<dbReference type="Proteomes" id="UP000186922">
    <property type="component" value="Unassembled WGS sequence"/>
</dbReference>
<dbReference type="EMBL" id="BDGG01000007">
    <property type="protein sequence ID" value="GAV01234.1"/>
    <property type="molecule type" value="Genomic_DNA"/>
</dbReference>
<sequence>MDTTTARTVYPDDIIIPSPFVKYECRSRLSFSPNMPDDPHHLCFEPKRFRKRQIWLLLAAIAASTLAVIMCMVYIAYSHDELASLEFFLLVALPN</sequence>
<protein>
    <submittedName>
        <fullName evidence="2">Uncharacterized protein</fullName>
    </submittedName>
</protein>
<keyword evidence="3" id="KW-1185">Reference proteome</keyword>
<keyword evidence="1" id="KW-1133">Transmembrane helix</keyword>
<evidence type="ECO:0000256" key="1">
    <source>
        <dbReference type="SAM" id="Phobius"/>
    </source>
</evidence>
<proteinExistence type="predicted"/>
<evidence type="ECO:0000313" key="3">
    <source>
        <dbReference type="Proteomes" id="UP000186922"/>
    </source>
</evidence>
<keyword evidence="1" id="KW-0472">Membrane</keyword>
<keyword evidence="1" id="KW-0812">Transmembrane</keyword>
<reference evidence="2 3" key="1">
    <citation type="journal article" date="2016" name="Nat. Commun.">
        <title>Extremotolerant tardigrade genome and improved radiotolerance of human cultured cells by tardigrade-unique protein.</title>
        <authorList>
            <person name="Hashimoto T."/>
            <person name="Horikawa D.D."/>
            <person name="Saito Y."/>
            <person name="Kuwahara H."/>
            <person name="Kozuka-Hata H."/>
            <person name="Shin-I T."/>
            <person name="Minakuchi Y."/>
            <person name="Ohishi K."/>
            <person name="Motoyama A."/>
            <person name="Aizu T."/>
            <person name="Enomoto A."/>
            <person name="Kondo K."/>
            <person name="Tanaka S."/>
            <person name="Hara Y."/>
            <person name="Koshikawa S."/>
            <person name="Sagara H."/>
            <person name="Miura T."/>
            <person name="Yokobori S."/>
            <person name="Miyagawa K."/>
            <person name="Suzuki Y."/>
            <person name="Kubo T."/>
            <person name="Oyama M."/>
            <person name="Kohara Y."/>
            <person name="Fujiyama A."/>
            <person name="Arakawa K."/>
            <person name="Katayama T."/>
            <person name="Toyoda A."/>
            <person name="Kunieda T."/>
        </authorList>
    </citation>
    <scope>NUCLEOTIDE SEQUENCE [LARGE SCALE GENOMIC DNA]</scope>
    <source>
        <strain evidence="2 3">YOKOZUNA-1</strain>
    </source>
</reference>
<comment type="caution">
    <text evidence="2">The sequence shown here is derived from an EMBL/GenBank/DDBJ whole genome shotgun (WGS) entry which is preliminary data.</text>
</comment>
<accession>A0A1D1VQL4</accession>
<gene>
    <name evidence="2" type="primary">RvY_11975-1</name>
    <name evidence="2" type="synonym">RvY_11975.1</name>
    <name evidence="2" type="ORF">RvY_11975</name>
</gene>
<evidence type="ECO:0000313" key="2">
    <source>
        <dbReference type="EMBL" id="GAV01234.1"/>
    </source>
</evidence>
<feature type="transmembrane region" description="Helical" evidence="1">
    <location>
        <begin position="54"/>
        <end position="77"/>
    </location>
</feature>
<organism evidence="2 3">
    <name type="scientific">Ramazzottius varieornatus</name>
    <name type="common">Water bear</name>
    <name type="synonym">Tardigrade</name>
    <dbReference type="NCBI Taxonomy" id="947166"/>
    <lineage>
        <taxon>Eukaryota</taxon>
        <taxon>Metazoa</taxon>
        <taxon>Ecdysozoa</taxon>
        <taxon>Tardigrada</taxon>
        <taxon>Eutardigrada</taxon>
        <taxon>Parachela</taxon>
        <taxon>Hypsibioidea</taxon>
        <taxon>Ramazzottiidae</taxon>
        <taxon>Ramazzottius</taxon>
    </lineage>
</organism>